<protein>
    <submittedName>
        <fullName evidence="1">Uncharacterized protein</fullName>
    </submittedName>
</protein>
<evidence type="ECO:0000313" key="1">
    <source>
        <dbReference type="EMBL" id="KOA62599.1"/>
    </source>
</evidence>
<dbReference type="EMBL" id="AVQC01000027">
    <property type="protein sequence ID" value="KOA62599.1"/>
    <property type="molecule type" value="Genomic_DNA"/>
</dbReference>
<comment type="caution">
    <text evidence="1">The sequence shown here is derived from an EMBL/GenBank/DDBJ whole genome shotgun (WGS) entry which is preliminary data.</text>
</comment>
<dbReference type="Proteomes" id="UP000036802">
    <property type="component" value="Unassembled WGS sequence"/>
</dbReference>
<reference evidence="1 2" key="1">
    <citation type="journal article" date="2015" name="Int J Genomics">
        <title>Comparative Genomics Revealed Genetic Diversity and Species/Strain-Level Differences in Carbohydrate Metabolism of Three Probiotic Bifidobacterial Species.</title>
        <authorList>
            <person name="Odamaki T."/>
            <person name="Horigome A."/>
            <person name="Sugahara H."/>
            <person name="Hashikura N."/>
            <person name="Minami J."/>
            <person name="Xiao J.Z."/>
            <person name="Abe F."/>
        </authorList>
    </citation>
    <scope>NUCLEOTIDE SEQUENCE [LARGE SCALE GENOMIC DNA]</scope>
    <source>
        <strain evidence="1 2">MCC 1114</strain>
    </source>
</reference>
<dbReference type="AlphaFoldDB" id="A0A0L7CS78"/>
<gene>
    <name evidence="1" type="ORF">BBM1114_10810</name>
</gene>
<organism evidence="1 2">
    <name type="scientific">Bifidobacterium breve MCC 1114</name>
    <dbReference type="NCBI Taxonomy" id="1365964"/>
    <lineage>
        <taxon>Bacteria</taxon>
        <taxon>Bacillati</taxon>
        <taxon>Actinomycetota</taxon>
        <taxon>Actinomycetes</taxon>
        <taxon>Bifidobacteriales</taxon>
        <taxon>Bifidobacteriaceae</taxon>
        <taxon>Bifidobacterium</taxon>
    </lineage>
</organism>
<sequence>MSFESSLNLKLRLLLDGLRVGELHRLDNAMLDPQALADVLGADDFAQLEQDMNHEARLLQLDAVARFCLQILDSALIRQGEDGLLRPVADEVHGLGKFPYLRALCAFLEPDGDIRSGGDVIQRVPEQFPLGCDHDASPLNARHALYTALTSILGENGGDSFSAAPTNTPTLTAENTLPALAEGGAK</sequence>
<dbReference type="PATRIC" id="fig|1365964.3.peg.2188"/>
<dbReference type="RefSeq" id="WP_052790881.1">
    <property type="nucleotide sequence ID" value="NZ_AVQC01000027.1"/>
</dbReference>
<accession>A0A0L7CS78</accession>
<evidence type="ECO:0000313" key="2">
    <source>
        <dbReference type="Proteomes" id="UP000036802"/>
    </source>
</evidence>
<proteinExistence type="predicted"/>
<name>A0A0L7CS78_BIFBR</name>